<dbReference type="EMBL" id="CAXHTB010000004">
    <property type="protein sequence ID" value="CAL0305581.1"/>
    <property type="molecule type" value="Genomic_DNA"/>
</dbReference>
<accession>A0AAV1W8X1</accession>
<keyword evidence="1" id="KW-0472">Membrane</keyword>
<name>A0AAV1W8X1_LUPLU</name>
<organism evidence="2 3">
    <name type="scientific">Lupinus luteus</name>
    <name type="common">European yellow lupine</name>
    <dbReference type="NCBI Taxonomy" id="3873"/>
    <lineage>
        <taxon>Eukaryota</taxon>
        <taxon>Viridiplantae</taxon>
        <taxon>Streptophyta</taxon>
        <taxon>Embryophyta</taxon>
        <taxon>Tracheophyta</taxon>
        <taxon>Spermatophyta</taxon>
        <taxon>Magnoliopsida</taxon>
        <taxon>eudicotyledons</taxon>
        <taxon>Gunneridae</taxon>
        <taxon>Pentapetalae</taxon>
        <taxon>rosids</taxon>
        <taxon>fabids</taxon>
        <taxon>Fabales</taxon>
        <taxon>Fabaceae</taxon>
        <taxon>Papilionoideae</taxon>
        <taxon>50 kb inversion clade</taxon>
        <taxon>genistoids sensu lato</taxon>
        <taxon>core genistoids</taxon>
        <taxon>Genisteae</taxon>
        <taxon>Lupinus</taxon>
    </lineage>
</organism>
<protein>
    <submittedName>
        <fullName evidence="2">Uncharacterized protein</fullName>
    </submittedName>
</protein>
<evidence type="ECO:0000313" key="3">
    <source>
        <dbReference type="Proteomes" id="UP001497480"/>
    </source>
</evidence>
<evidence type="ECO:0000256" key="1">
    <source>
        <dbReference type="SAM" id="Phobius"/>
    </source>
</evidence>
<keyword evidence="1" id="KW-0812">Transmembrane</keyword>
<feature type="transmembrane region" description="Helical" evidence="1">
    <location>
        <begin position="77"/>
        <end position="98"/>
    </location>
</feature>
<dbReference type="AlphaFoldDB" id="A0AAV1W8X1"/>
<evidence type="ECO:0000313" key="2">
    <source>
        <dbReference type="EMBL" id="CAL0305581.1"/>
    </source>
</evidence>
<gene>
    <name evidence="2" type="ORF">LLUT_LOCUS6641</name>
</gene>
<sequence>MTILNETEHPLLQSTLLKEQHQHELQVSNNDSLIQRTCLESKKLWQIAAPSIFTRLTMFSITVVTQSFAGHLSNLDLAAIATACTVIISISFGFLVNLTPFPNSLLLI</sequence>
<keyword evidence="3" id="KW-1185">Reference proteome</keyword>
<dbReference type="Proteomes" id="UP001497480">
    <property type="component" value="Unassembled WGS sequence"/>
</dbReference>
<reference evidence="2 3" key="1">
    <citation type="submission" date="2024-03" db="EMBL/GenBank/DDBJ databases">
        <authorList>
            <person name="Martinez-Hernandez J."/>
        </authorList>
    </citation>
    <scope>NUCLEOTIDE SEQUENCE [LARGE SCALE GENOMIC DNA]</scope>
</reference>
<proteinExistence type="predicted"/>
<keyword evidence="1" id="KW-1133">Transmembrane helix</keyword>
<comment type="caution">
    <text evidence="2">The sequence shown here is derived from an EMBL/GenBank/DDBJ whole genome shotgun (WGS) entry which is preliminary data.</text>
</comment>